<protein>
    <submittedName>
        <fullName evidence="11">Fatty acid desaturase, type 2</fullName>
    </submittedName>
</protein>
<evidence type="ECO:0000256" key="9">
    <source>
        <dbReference type="ARBA" id="ARBA00023098"/>
    </source>
</evidence>
<comment type="caution">
    <text evidence="11">The sequence shown here is derived from an EMBL/GenBank/DDBJ whole genome shotgun (WGS) entry which is preliminary data.</text>
</comment>
<evidence type="ECO:0000256" key="1">
    <source>
        <dbReference type="ARBA" id="ARBA00001954"/>
    </source>
</evidence>
<dbReference type="GO" id="GO:0009570">
    <property type="term" value="C:chloroplast stroma"/>
    <property type="evidence" value="ECO:0007669"/>
    <property type="project" value="TreeGrafter"/>
</dbReference>
<dbReference type="PANTHER" id="PTHR31155:SF31">
    <property type="entry name" value="STEAROYL-[ACYL-CARRIER-PROTEIN] 9-DESATURASE 6, CHLOROPLASTIC"/>
    <property type="match status" value="1"/>
</dbReference>
<keyword evidence="3" id="KW-0444">Lipid biosynthesis</keyword>
<sequence>MPPERAEIFKSLENWATQFVLPLPKPVDKCWQPNCFLPDPSLPKEEFVDQVLALRERTAHLPDGYLVVLVGNMIGEDALPTYQTWVNTLDGVRDETGLSLSPWAQWTRALGAEENRHGDLL</sequence>
<evidence type="ECO:0000256" key="5">
    <source>
        <dbReference type="ARBA" id="ARBA00022832"/>
    </source>
</evidence>
<proteinExistence type="inferred from homology"/>
<keyword evidence="6" id="KW-0809">Transit peptide</keyword>
<evidence type="ECO:0000256" key="6">
    <source>
        <dbReference type="ARBA" id="ARBA00022946"/>
    </source>
</evidence>
<dbReference type="Pfam" id="PF03405">
    <property type="entry name" value="FA_desaturase_2"/>
    <property type="match status" value="1"/>
</dbReference>
<evidence type="ECO:0000256" key="10">
    <source>
        <dbReference type="ARBA" id="ARBA00023160"/>
    </source>
</evidence>
<dbReference type="InterPro" id="IPR009078">
    <property type="entry name" value="Ferritin-like_SF"/>
</dbReference>
<dbReference type="GO" id="GO:0045300">
    <property type="term" value="F:stearoyl-[ACP] desaturase activity"/>
    <property type="evidence" value="ECO:0007669"/>
    <property type="project" value="InterPro"/>
</dbReference>
<evidence type="ECO:0000256" key="8">
    <source>
        <dbReference type="ARBA" id="ARBA00023004"/>
    </source>
</evidence>
<keyword evidence="7" id="KW-0560">Oxidoreductase</keyword>
<dbReference type="Gene3D" id="1.10.620.20">
    <property type="entry name" value="Ribonucleotide Reductase, subunit A"/>
    <property type="match status" value="1"/>
</dbReference>
<dbReference type="PANTHER" id="PTHR31155">
    <property type="entry name" value="ACYL- ACYL-CARRIER-PROTEIN DESATURASE-RELATED"/>
    <property type="match status" value="1"/>
</dbReference>
<evidence type="ECO:0000256" key="3">
    <source>
        <dbReference type="ARBA" id="ARBA00022516"/>
    </source>
</evidence>
<comment type="similarity">
    <text evidence="2">Belongs to the fatty acid desaturase type 2 family.</text>
</comment>
<evidence type="ECO:0000313" key="12">
    <source>
        <dbReference type="Proteomes" id="UP001370490"/>
    </source>
</evidence>
<keyword evidence="9" id="KW-0443">Lipid metabolism</keyword>
<reference evidence="11 12" key="1">
    <citation type="submission" date="2023-12" db="EMBL/GenBank/DDBJ databases">
        <title>A high-quality genome assembly for Dillenia turbinata (Dilleniales).</title>
        <authorList>
            <person name="Chanderbali A."/>
        </authorList>
    </citation>
    <scope>NUCLEOTIDE SEQUENCE [LARGE SCALE GENOMIC DNA]</scope>
    <source>
        <strain evidence="11">LSX21</strain>
        <tissue evidence="11">Leaf</tissue>
    </source>
</reference>
<evidence type="ECO:0000256" key="2">
    <source>
        <dbReference type="ARBA" id="ARBA00008749"/>
    </source>
</evidence>
<keyword evidence="8" id="KW-0408">Iron</keyword>
<dbReference type="EMBL" id="JBAMMX010000005">
    <property type="protein sequence ID" value="KAK6939990.1"/>
    <property type="molecule type" value="Genomic_DNA"/>
</dbReference>
<organism evidence="11 12">
    <name type="scientific">Dillenia turbinata</name>
    <dbReference type="NCBI Taxonomy" id="194707"/>
    <lineage>
        <taxon>Eukaryota</taxon>
        <taxon>Viridiplantae</taxon>
        <taxon>Streptophyta</taxon>
        <taxon>Embryophyta</taxon>
        <taxon>Tracheophyta</taxon>
        <taxon>Spermatophyta</taxon>
        <taxon>Magnoliopsida</taxon>
        <taxon>eudicotyledons</taxon>
        <taxon>Gunneridae</taxon>
        <taxon>Pentapetalae</taxon>
        <taxon>Dilleniales</taxon>
        <taxon>Dilleniaceae</taxon>
        <taxon>Dillenia</taxon>
    </lineage>
</organism>
<dbReference type="GO" id="GO:0046872">
    <property type="term" value="F:metal ion binding"/>
    <property type="evidence" value="ECO:0007669"/>
    <property type="project" value="UniProtKB-KW"/>
</dbReference>
<dbReference type="Proteomes" id="UP001370490">
    <property type="component" value="Unassembled WGS sequence"/>
</dbReference>
<dbReference type="SUPFAM" id="SSF47240">
    <property type="entry name" value="Ferritin-like"/>
    <property type="match status" value="1"/>
</dbReference>
<keyword evidence="4" id="KW-0479">Metal-binding</keyword>
<dbReference type="InterPro" id="IPR012348">
    <property type="entry name" value="RNR-like"/>
</dbReference>
<comment type="cofactor">
    <cofactor evidence="1">
        <name>Fe(2+)</name>
        <dbReference type="ChEBI" id="CHEBI:29033"/>
    </cofactor>
</comment>
<dbReference type="AlphaFoldDB" id="A0AAN8ZN27"/>
<evidence type="ECO:0000256" key="4">
    <source>
        <dbReference type="ARBA" id="ARBA00022723"/>
    </source>
</evidence>
<keyword evidence="12" id="KW-1185">Reference proteome</keyword>
<dbReference type="GO" id="GO:0006633">
    <property type="term" value="P:fatty acid biosynthetic process"/>
    <property type="evidence" value="ECO:0007669"/>
    <property type="project" value="UniProtKB-KW"/>
</dbReference>
<evidence type="ECO:0000313" key="11">
    <source>
        <dbReference type="EMBL" id="KAK6939990.1"/>
    </source>
</evidence>
<keyword evidence="10" id="KW-0275">Fatty acid biosynthesis</keyword>
<name>A0AAN8ZN27_9MAGN</name>
<keyword evidence="5" id="KW-0276">Fatty acid metabolism</keyword>
<evidence type="ECO:0000256" key="7">
    <source>
        <dbReference type="ARBA" id="ARBA00023002"/>
    </source>
</evidence>
<accession>A0AAN8ZN27</accession>
<dbReference type="InterPro" id="IPR005067">
    <property type="entry name" value="Fatty_acid_desaturase-2"/>
</dbReference>
<gene>
    <name evidence="11" type="ORF">RJ641_029521</name>
</gene>